<gene>
    <name evidence="1" type="ORF">G7043_39775</name>
</gene>
<evidence type="ECO:0000313" key="1">
    <source>
        <dbReference type="EMBL" id="NGY65071.1"/>
    </source>
</evidence>
<dbReference type="RefSeq" id="WP_166053863.1">
    <property type="nucleotide sequence ID" value="NZ_JAAMPJ010000014.1"/>
</dbReference>
<organism evidence="1 2">
    <name type="scientific">Lentzea alba</name>
    <dbReference type="NCBI Taxonomy" id="2714351"/>
    <lineage>
        <taxon>Bacteria</taxon>
        <taxon>Bacillati</taxon>
        <taxon>Actinomycetota</taxon>
        <taxon>Actinomycetes</taxon>
        <taxon>Pseudonocardiales</taxon>
        <taxon>Pseudonocardiaceae</taxon>
        <taxon>Lentzea</taxon>
    </lineage>
</organism>
<protein>
    <submittedName>
        <fullName evidence="1">Uncharacterized protein</fullName>
    </submittedName>
</protein>
<dbReference type="EMBL" id="JAAMPJ010000014">
    <property type="protein sequence ID" value="NGY65071.1"/>
    <property type="molecule type" value="Genomic_DNA"/>
</dbReference>
<accession>A0A7C9RWC0</accession>
<keyword evidence="2" id="KW-1185">Reference proteome</keyword>
<name>A0A7C9RWC0_9PSEU</name>
<sequence length="62" mass="6735">MLVGAQQDARLHMFGTIGKALLDRRKAAHIGAVQGKLGTGKAVIATRLLADIPRMFHEVEVR</sequence>
<evidence type="ECO:0000313" key="2">
    <source>
        <dbReference type="Proteomes" id="UP000481360"/>
    </source>
</evidence>
<comment type="caution">
    <text evidence="1">The sequence shown here is derived from an EMBL/GenBank/DDBJ whole genome shotgun (WGS) entry which is preliminary data.</text>
</comment>
<dbReference type="Proteomes" id="UP000481360">
    <property type="component" value="Unassembled WGS sequence"/>
</dbReference>
<proteinExistence type="predicted"/>
<reference evidence="1 2" key="1">
    <citation type="submission" date="2020-03" db="EMBL/GenBank/DDBJ databases">
        <title>Isolation and identification of active actinomycetes.</title>
        <authorList>
            <person name="Sun X."/>
        </authorList>
    </citation>
    <scope>NUCLEOTIDE SEQUENCE [LARGE SCALE GENOMIC DNA]</scope>
    <source>
        <strain evidence="1 2">NEAU-D13</strain>
    </source>
</reference>
<dbReference type="AlphaFoldDB" id="A0A7C9RWC0"/>